<sequence length="118" mass="13255">MNLSVNFRLSVGASILLLYLQTPLQSQQTDVRDNFSRHQLVAWCIVPFDGKKRGPAERAAMLKTIHHSTYAGPIGIIGHTQDDVEQRLRDNLDGLDWIVPQLSGKPAGEKPKPNWIKE</sequence>
<organism evidence="1 2">
    <name type="scientific">Novipirellula artificiosorum</name>
    <dbReference type="NCBI Taxonomy" id="2528016"/>
    <lineage>
        <taxon>Bacteria</taxon>
        <taxon>Pseudomonadati</taxon>
        <taxon>Planctomycetota</taxon>
        <taxon>Planctomycetia</taxon>
        <taxon>Pirellulales</taxon>
        <taxon>Pirellulaceae</taxon>
        <taxon>Novipirellula</taxon>
    </lineage>
</organism>
<dbReference type="AlphaFoldDB" id="A0A5C6D526"/>
<evidence type="ECO:0000313" key="2">
    <source>
        <dbReference type="Proteomes" id="UP000319143"/>
    </source>
</evidence>
<protein>
    <submittedName>
        <fullName evidence="1">Uncharacterized protein</fullName>
    </submittedName>
</protein>
<name>A0A5C6D526_9BACT</name>
<dbReference type="Proteomes" id="UP000319143">
    <property type="component" value="Unassembled WGS sequence"/>
</dbReference>
<keyword evidence="2" id="KW-1185">Reference proteome</keyword>
<dbReference type="OrthoDB" id="256625at2"/>
<evidence type="ECO:0000313" key="1">
    <source>
        <dbReference type="EMBL" id="TWU32042.1"/>
    </source>
</evidence>
<accession>A0A5C6D526</accession>
<comment type="caution">
    <text evidence="1">The sequence shown here is derived from an EMBL/GenBank/DDBJ whole genome shotgun (WGS) entry which is preliminary data.</text>
</comment>
<proteinExistence type="predicted"/>
<gene>
    <name evidence="1" type="ORF">Poly41_59300</name>
</gene>
<dbReference type="RefSeq" id="WP_146530674.1">
    <property type="nucleotide sequence ID" value="NZ_SJPV01000014.1"/>
</dbReference>
<dbReference type="EMBL" id="SJPV01000014">
    <property type="protein sequence ID" value="TWU32042.1"/>
    <property type="molecule type" value="Genomic_DNA"/>
</dbReference>
<reference evidence="1 2" key="1">
    <citation type="submission" date="2019-02" db="EMBL/GenBank/DDBJ databases">
        <title>Deep-cultivation of Planctomycetes and their phenomic and genomic characterization uncovers novel biology.</title>
        <authorList>
            <person name="Wiegand S."/>
            <person name="Jogler M."/>
            <person name="Boedeker C."/>
            <person name="Pinto D."/>
            <person name="Vollmers J."/>
            <person name="Rivas-Marin E."/>
            <person name="Kohn T."/>
            <person name="Peeters S.H."/>
            <person name="Heuer A."/>
            <person name="Rast P."/>
            <person name="Oberbeckmann S."/>
            <person name="Bunk B."/>
            <person name="Jeske O."/>
            <person name="Meyerdierks A."/>
            <person name="Storesund J.E."/>
            <person name="Kallscheuer N."/>
            <person name="Luecker S."/>
            <person name="Lage O.M."/>
            <person name="Pohl T."/>
            <person name="Merkel B.J."/>
            <person name="Hornburger P."/>
            <person name="Mueller R.-W."/>
            <person name="Bruemmer F."/>
            <person name="Labrenz M."/>
            <person name="Spormann A.M."/>
            <person name="Op Den Camp H."/>
            <person name="Overmann J."/>
            <person name="Amann R."/>
            <person name="Jetten M.S.M."/>
            <person name="Mascher T."/>
            <person name="Medema M.H."/>
            <person name="Devos D.P."/>
            <person name="Kaster A.-K."/>
            <person name="Ovreas L."/>
            <person name="Rohde M."/>
            <person name="Galperin M.Y."/>
            <person name="Jogler C."/>
        </authorList>
    </citation>
    <scope>NUCLEOTIDE SEQUENCE [LARGE SCALE GENOMIC DNA]</scope>
    <source>
        <strain evidence="1 2">Poly41</strain>
    </source>
</reference>